<organism evidence="6 7">
    <name type="scientific">SAR86 cluster bacterium</name>
    <dbReference type="NCBI Taxonomy" id="2030880"/>
    <lineage>
        <taxon>Bacteria</taxon>
        <taxon>Pseudomonadati</taxon>
        <taxon>Pseudomonadota</taxon>
        <taxon>Gammaproteobacteria</taxon>
        <taxon>SAR86 cluster</taxon>
    </lineage>
</organism>
<dbReference type="PROSITE" id="PS51669">
    <property type="entry name" value="4FE4S_MOW_BIS_MGD"/>
    <property type="match status" value="1"/>
</dbReference>
<dbReference type="InterPro" id="IPR006963">
    <property type="entry name" value="Mopterin_OxRdtase_4Fe-4S_dom"/>
</dbReference>
<dbReference type="GO" id="GO:0051536">
    <property type="term" value="F:iron-sulfur cluster binding"/>
    <property type="evidence" value="ECO:0007669"/>
    <property type="project" value="UniProtKB-KW"/>
</dbReference>
<dbReference type="Pfam" id="PF00384">
    <property type="entry name" value="Molybdopterin"/>
    <property type="match status" value="1"/>
</dbReference>
<evidence type="ECO:0000259" key="5">
    <source>
        <dbReference type="PROSITE" id="PS51669"/>
    </source>
</evidence>
<dbReference type="Gene3D" id="2.40.40.20">
    <property type="match status" value="1"/>
</dbReference>
<evidence type="ECO:0000256" key="1">
    <source>
        <dbReference type="ARBA" id="ARBA00010312"/>
    </source>
</evidence>
<dbReference type="Proteomes" id="UP000754644">
    <property type="component" value="Unassembled WGS sequence"/>
</dbReference>
<evidence type="ECO:0000256" key="4">
    <source>
        <dbReference type="ARBA" id="ARBA00023014"/>
    </source>
</evidence>
<dbReference type="Pfam" id="PF04879">
    <property type="entry name" value="Molybdop_Fe4S4"/>
    <property type="match status" value="1"/>
</dbReference>
<feature type="domain" description="4Fe-4S Mo/W bis-MGD-type" evidence="5">
    <location>
        <begin position="9"/>
        <end position="66"/>
    </location>
</feature>
<accession>A0A972VX02</accession>
<dbReference type="Pfam" id="PF01568">
    <property type="entry name" value="Molydop_binding"/>
    <property type="match status" value="1"/>
</dbReference>
<comment type="caution">
    <text evidence="6">The sequence shown here is derived from an EMBL/GenBank/DDBJ whole genome shotgun (WGS) entry which is preliminary data.</text>
</comment>
<dbReference type="SMART" id="SM00926">
    <property type="entry name" value="Molybdop_Fe4S4"/>
    <property type="match status" value="1"/>
</dbReference>
<sequence>MNEPKNMRAKDLRSTFCRVCEPSCALIAEVSDGQIVSLKPDRDHPVTKGFACHKGLATLDLHNDPDRLNYPQKKVGDDFERVSWDEASRDIAAKLSAIKAKYGKDAVGSYSGNPLAFNALAGPAIGSFLIKNEIRRTFSSGTQDCTNKFAGSEAMFGSSTIHPVPDIGHTDFLLIFGSNPRVSHMSFISIADPIKALREAKNRGAKIRFVDPRINESVKGIGEIVQVNPDTDVYLMAAMLQHLDQTGQFDESVIGEHGERIEELRAFVAQYTPDRVAAAVGVEGDAIRTLADEFASAERAAVYMSTGVNMGRQGTLAYWLLFMLSFVTGNLDKVGGNIYSLGFYPAAKAGRVRAEDPFFDSPFGEIRKIRGSLPGNLMTDMIMAEDNPIRALVVISGNPLLSMGSGSRLREAFSRLELVVVIDIYPSATAEYADYVLPATDMFEREDLNMCGLGMQAQPFVQYTDLIVPPQAERKPEWWILAKLEQAQGFDSILDAAELPNQMGRIDHMLRQSNTSISEIRAMPSQTNVLPAPDAGRFYSDWIQTESGRVNCCPPLFAEALLRCEAIFAELQAEDPGQLKMISRRTNYMINSWMNNLPALKRPSQQTNPLYMHPEDARARNLGDGSAVRIWNTFGDIASTVSLDETLKPGTVAMTHGWGNDKTRMQVAKKYAGVNANDLLPSGPGSYEKLSNQAFMTGIPVSVEVCA</sequence>
<evidence type="ECO:0000313" key="6">
    <source>
        <dbReference type="EMBL" id="NQV63925.1"/>
    </source>
</evidence>
<dbReference type="InterPro" id="IPR050612">
    <property type="entry name" value="Prok_Mopterin_Oxidored"/>
</dbReference>
<dbReference type="PANTHER" id="PTHR43742">
    <property type="entry name" value="TRIMETHYLAMINE-N-OXIDE REDUCTASE"/>
    <property type="match status" value="1"/>
</dbReference>
<dbReference type="Gene3D" id="3.40.50.740">
    <property type="match status" value="1"/>
</dbReference>
<protein>
    <submittedName>
        <fullName evidence="6">Molybdopterin-dependent oxidoreductase</fullName>
    </submittedName>
</protein>
<evidence type="ECO:0000256" key="2">
    <source>
        <dbReference type="ARBA" id="ARBA00022723"/>
    </source>
</evidence>
<dbReference type="SUPFAM" id="SSF53706">
    <property type="entry name" value="Formate dehydrogenase/DMSO reductase, domains 1-3"/>
    <property type="match status" value="1"/>
</dbReference>
<dbReference type="AlphaFoldDB" id="A0A972VX02"/>
<dbReference type="InterPro" id="IPR006657">
    <property type="entry name" value="MoPterin_dinucl-bd_dom"/>
</dbReference>
<dbReference type="Gene3D" id="2.20.25.90">
    <property type="entry name" value="ADC-like domains"/>
    <property type="match status" value="1"/>
</dbReference>
<dbReference type="SUPFAM" id="SSF50692">
    <property type="entry name" value="ADC-like"/>
    <property type="match status" value="1"/>
</dbReference>
<gene>
    <name evidence="6" type="ORF">HQ497_01050</name>
</gene>
<keyword evidence="2" id="KW-0479">Metal-binding</keyword>
<comment type="similarity">
    <text evidence="1">Belongs to the prokaryotic molybdopterin-containing oxidoreductase family.</text>
</comment>
<dbReference type="Gene3D" id="3.40.228.10">
    <property type="entry name" value="Dimethylsulfoxide Reductase, domain 2"/>
    <property type="match status" value="1"/>
</dbReference>
<evidence type="ECO:0000256" key="3">
    <source>
        <dbReference type="ARBA" id="ARBA00023004"/>
    </source>
</evidence>
<keyword evidence="4" id="KW-0411">Iron-sulfur</keyword>
<dbReference type="InterPro" id="IPR009010">
    <property type="entry name" value="Asp_de-COase-like_dom_sf"/>
</dbReference>
<dbReference type="GO" id="GO:0046872">
    <property type="term" value="F:metal ion binding"/>
    <property type="evidence" value="ECO:0007669"/>
    <property type="project" value="UniProtKB-KW"/>
</dbReference>
<dbReference type="GO" id="GO:0016491">
    <property type="term" value="F:oxidoreductase activity"/>
    <property type="evidence" value="ECO:0007669"/>
    <property type="project" value="InterPro"/>
</dbReference>
<dbReference type="GO" id="GO:0043546">
    <property type="term" value="F:molybdopterin cofactor binding"/>
    <property type="evidence" value="ECO:0007669"/>
    <property type="project" value="InterPro"/>
</dbReference>
<dbReference type="InterPro" id="IPR006656">
    <property type="entry name" value="Mopterin_OxRdtase"/>
</dbReference>
<dbReference type="EMBL" id="JABMOJ010000039">
    <property type="protein sequence ID" value="NQV63925.1"/>
    <property type="molecule type" value="Genomic_DNA"/>
</dbReference>
<reference evidence="6" key="1">
    <citation type="submission" date="2020-05" db="EMBL/GenBank/DDBJ databases">
        <title>Sulfur intermediates as new biogeochemical hubs in an aquatic model microbial ecosystem.</title>
        <authorList>
            <person name="Vigneron A."/>
        </authorList>
    </citation>
    <scope>NUCLEOTIDE SEQUENCE</scope>
    <source>
        <strain evidence="6">Bin.250</strain>
    </source>
</reference>
<keyword evidence="3" id="KW-0408">Iron</keyword>
<proteinExistence type="inferred from homology"/>
<evidence type="ECO:0000313" key="7">
    <source>
        <dbReference type="Proteomes" id="UP000754644"/>
    </source>
</evidence>
<name>A0A972VX02_9GAMM</name>
<dbReference type="PANTHER" id="PTHR43742:SF6">
    <property type="entry name" value="OXIDOREDUCTASE YYAE-RELATED"/>
    <property type="match status" value="1"/>
</dbReference>